<feature type="region of interest" description="Disordered" evidence="10">
    <location>
        <begin position="23"/>
        <end position="71"/>
    </location>
</feature>
<evidence type="ECO:0000256" key="2">
    <source>
        <dbReference type="ARBA" id="ARBA00022723"/>
    </source>
</evidence>
<evidence type="ECO:0000313" key="13">
    <source>
        <dbReference type="Proteomes" id="UP000002630"/>
    </source>
</evidence>
<dbReference type="GO" id="GO:0008270">
    <property type="term" value="F:zinc ion binding"/>
    <property type="evidence" value="ECO:0007669"/>
    <property type="project" value="UniProtKB-KW"/>
</dbReference>
<accession>D8LU82</accession>
<dbReference type="EMBL" id="FN649232">
    <property type="protein sequence ID" value="CBN75423.1"/>
    <property type="molecule type" value="Genomic_DNA"/>
</dbReference>
<dbReference type="SUPFAM" id="SSF57667">
    <property type="entry name" value="beta-beta-alpha zinc fingers"/>
    <property type="match status" value="1"/>
</dbReference>
<keyword evidence="8" id="KW-0539">Nucleus</keyword>
<feature type="compositionally biased region" description="Polar residues" evidence="10">
    <location>
        <begin position="34"/>
        <end position="48"/>
    </location>
</feature>
<keyword evidence="4 9" id="KW-0863">Zinc-finger</keyword>
<name>D8LU82_ECTSI</name>
<dbReference type="InterPro" id="IPR036236">
    <property type="entry name" value="Znf_C2H2_sf"/>
</dbReference>
<dbReference type="PANTHER" id="PTHR14196">
    <property type="entry name" value="ODD-SKIPPED - RELATED"/>
    <property type="match status" value="1"/>
</dbReference>
<evidence type="ECO:0000256" key="6">
    <source>
        <dbReference type="ARBA" id="ARBA00023015"/>
    </source>
</evidence>
<evidence type="ECO:0000256" key="1">
    <source>
        <dbReference type="ARBA" id="ARBA00004123"/>
    </source>
</evidence>
<dbReference type="InParanoid" id="D8LU82"/>
<evidence type="ECO:0000256" key="5">
    <source>
        <dbReference type="ARBA" id="ARBA00022833"/>
    </source>
</evidence>
<organism evidence="12 13">
    <name type="scientific">Ectocarpus siliculosus</name>
    <name type="common">Brown alga</name>
    <name type="synonym">Conferva siliculosa</name>
    <dbReference type="NCBI Taxonomy" id="2880"/>
    <lineage>
        <taxon>Eukaryota</taxon>
        <taxon>Sar</taxon>
        <taxon>Stramenopiles</taxon>
        <taxon>Ochrophyta</taxon>
        <taxon>PX clade</taxon>
        <taxon>Phaeophyceae</taxon>
        <taxon>Ectocarpales</taxon>
        <taxon>Ectocarpaceae</taxon>
        <taxon>Ectocarpus</taxon>
    </lineage>
</organism>
<keyword evidence="7" id="KW-0804">Transcription</keyword>
<evidence type="ECO:0000313" key="12">
    <source>
        <dbReference type="EMBL" id="CBN75423.1"/>
    </source>
</evidence>
<reference evidence="12 13" key="1">
    <citation type="journal article" date="2010" name="Nature">
        <title>The Ectocarpus genome and the independent evolution of multicellularity in brown algae.</title>
        <authorList>
            <person name="Cock J.M."/>
            <person name="Sterck L."/>
            <person name="Rouze P."/>
            <person name="Scornet D."/>
            <person name="Allen A.E."/>
            <person name="Amoutzias G."/>
            <person name="Anthouard V."/>
            <person name="Artiguenave F."/>
            <person name="Aury J.M."/>
            <person name="Badger J.H."/>
            <person name="Beszteri B."/>
            <person name="Billiau K."/>
            <person name="Bonnet E."/>
            <person name="Bothwell J.H."/>
            <person name="Bowler C."/>
            <person name="Boyen C."/>
            <person name="Brownlee C."/>
            <person name="Carrano C.J."/>
            <person name="Charrier B."/>
            <person name="Cho G.Y."/>
            <person name="Coelho S.M."/>
            <person name="Collen J."/>
            <person name="Corre E."/>
            <person name="Da Silva C."/>
            <person name="Delage L."/>
            <person name="Delaroque N."/>
            <person name="Dittami S.M."/>
            <person name="Doulbeau S."/>
            <person name="Elias M."/>
            <person name="Farnham G."/>
            <person name="Gachon C.M."/>
            <person name="Gschloessl B."/>
            <person name="Heesch S."/>
            <person name="Jabbari K."/>
            <person name="Jubin C."/>
            <person name="Kawai H."/>
            <person name="Kimura K."/>
            <person name="Kloareg B."/>
            <person name="Kupper F.C."/>
            <person name="Lang D."/>
            <person name="Le Bail A."/>
            <person name="Leblanc C."/>
            <person name="Lerouge P."/>
            <person name="Lohr M."/>
            <person name="Lopez P.J."/>
            <person name="Martens C."/>
            <person name="Maumus F."/>
            <person name="Michel G."/>
            <person name="Miranda-Saavedra D."/>
            <person name="Morales J."/>
            <person name="Moreau H."/>
            <person name="Motomura T."/>
            <person name="Nagasato C."/>
            <person name="Napoli C.A."/>
            <person name="Nelson D.R."/>
            <person name="Nyvall-Collen P."/>
            <person name="Peters A.F."/>
            <person name="Pommier C."/>
            <person name="Potin P."/>
            <person name="Poulain J."/>
            <person name="Quesneville H."/>
            <person name="Read B."/>
            <person name="Rensing S.A."/>
            <person name="Ritter A."/>
            <person name="Rousvoal S."/>
            <person name="Samanta M."/>
            <person name="Samson G."/>
            <person name="Schroeder D.C."/>
            <person name="Segurens B."/>
            <person name="Strittmatter M."/>
            <person name="Tonon T."/>
            <person name="Tregear J.W."/>
            <person name="Valentin K."/>
            <person name="von Dassow P."/>
            <person name="Yamagishi T."/>
            <person name="Van de Peer Y."/>
            <person name="Wincker P."/>
        </authorList>
    </citation>
    <scope>NUCLEOTIDE SEQUENCE [LARGE SCALE GENOMIC DNA]</scope>
    <source>
        <strain evidence="13">Ec32 / CCAP1310/4</strain>
    </source>
</reference>
<protein>
    <submittedName>
        <fullName evidence="12">Conserved C2H2 zinc finger protein</fullName>
    </submittedName>
</protein>
<evidence type="ECO:0000256" key="8">
    <source>
        <dbReference type="ARBA" id="ARBA00023242"/>
    </source>
</evidence>
<dbReference type="Gene3D" id="3.30.160.60">
    <property type="entry name" value="Classic Zinc Finger"/>
    <property type="match status" value="1"/>
</dbReference>
<dbReference type="Pfam" id="PF00096">
    <property type="entry name" value="zf-C2H2"/>
    <property type="match status" value="1"/>
</dbReference>
<sequence length="131" mass="14174">MQPSSPTSSRGCSRSSQQFDPQLLLNAAGFSPKAPQQTHHPPGVTSQPRGHCVAAPSPAAARGVGRGADSSKQFKCSFCDRLFSTKGNKVRHEQATHLQGVKTYPCEVCGKEFKRKEDRTMHMRVHTAGAV</sequence>
<dbReference type="InterPro" id="IPR013087">
    <property type="entry name" value="Znf_C2H2_type"/>
</dbReference>
<comment type="subcellular location">
    <subcellularLocation>
        <location evidence="1">Nucleus</location>
    </subcellularLocation>
</comment>
<evidence type="ECO:0000256" key="4">
    <source>
        <dbReference type="ARBA" id="ARBA00022771"/>
    </source>
</evidence>
<dbReference type="GO" id="GO:0005634">
    <property type="term" value="C:nucleus"/>
    <property type="evidence" value="ECO:0007669"/>
    <property type="project" value="UniProtKB-SubCell"/>
</dbReference>
<dbReference type="SMART" id="SM00355">
    <property type="entry name" value="ZnF_C2H2"/>
    <property type="match status" value="2"/>
</dbReference>
<proteinExistence type="predicted"/>
<evidence type="ECO:0000256" key="3">
    <source>
        <dbReference type="ARBA" id="ARBA00022737"/>
    </source>
</evidence>
<dbReference type="GO" id="GO:0000981">
    <property type="term" value="F:DNA-binding transcription factor activity, RNA polymerase II-specific"/>
    <property type="evidence" value="ECO:0007669"/>
    <property type="project" value="TreeGrafter"/>
</dbReference>
<evidence type="ECO:0000259" key="11">
    <source>
        <dbReference type="PROSITE" id="PS50157"/>
    </source>
</evidence>
<dbReference type="FunFam" id="3.30.160.60:FF:000145">
    <property type="entry name" value="Zinc finger protein 574"/>
    <property type="match status" value="1"/>
</dbReference>
<keyword evidence="3" id="KW-0677">Repeat</keyword>
<keyword evidence="5" id="KW-0862">Zinc</keyword>
<dbReference type="InterPro" id="IPR050717">
    <property type="entry name" value="C2H2-ZF_Transcription_Reg"/>
</dbReference>
<dbReference type="PROSITE" id="PS50157">
    <property type="entry name" value="ZINC_FINGER_C2H2_2"/>
    <property type="match status" value="2"/>
</dbReference>
<keyword evidence="2" id="KW-0479">Metal-binding</keyword>
<dbReference type="GO" id="GO:0000977">
    <property type="term" value="F:RNA polymerase II transcription regulatory region sequence-specific DNA binding"/>
    <property type="evidence" value="ECO:0007669"/>
    <property type="project" value="TreeGrafter"/>
</dbReference>
<evidence type="ECO:0000256" key="9">
    <source>
        <dbReference type="PROSITE-ProRule" id="PRU00042"/>
    </source>
</evidence>
<evidence type="ECO:0000256" key="7">
    <source>
        <dbReference type="ARBA" id="ARBA00023163"/>
    </source>
</evidence>
<evidence type="ECO:0000256" key="10">
    <source>
        <dbReference type="SAM" id="MobiDB-lite"/>
    </source>
</evidence>
<keyword evidence="6" id="KW-0805">Transcription regulation</keyword>
<dbReference type="Proteomes" id="UP000002630">
    <property type="component" value="Linkage Group LG17"/>
</dbReference>
<dbReference type="EMBL" id="FN649742">
    <property type="protein sequence ID" value="CBN75423.1"/>
    <property type="molecule type" value="Genomic_DNA"/>
</dbReference>
<gene>
    <name evidence="12" type="ORF">Esi_0099_0006</name>
</gene>
<dbReference type="STRING" id="2880.D8LU82"/>
<keyword evidence="13" id="KW-1185">Reference proteome</keyword>
<dbReference type="PANTHER" id="PTHR14196:SF0">
    <property type="entry name" value="PROTEIN BOWEL"/>
    <property type="match status" value="1"/>
</dbReference>
<feature type="domain" description="C2H2-type" evidence="11">
    <location>
        <begin position="74"/>
        <end position="97"/>
    </location>
</feature>
<dbReference type="AlphaFoldDB" id="D8LU82"/>
<feature type="domain" description="C2H2-type" evidence="11">
    <location>
        <begin position="104"/>
        <end position="127"/>
    </location>
</feature>
<dbReference type="OrthoDB" id="6155966at2759"/>
<dbReference type="PROSITE" id="PS00028">
    <property type="entry name" value="ZINC_FINGER_C2H2_1"/>
    <property type="match status" value="1"/>
</dbReference>